<evidence type="ECO:0000313" key="5">
    <source>
        <dbReference type="Proteomes" id="UP000054248"/>
    </source>
</evidence>
<dbReference type="EMBL" id="KN823030">
    <property type="protein sequence ID" value="KIO26072.1"/>
    <property type="molecule type" value="Genomic_DNA"/>
</dbReference>
<feature type="signal peptide" evidence="3">
    <location>
        <begin position="1"/>
        <end position="21"/>
    </location>
</feature>
<feature type="compositionally biased region" description="Acidic residues" evidence="1">
    <location>
        <begin position="447"/>
        <end position="457"/>
    </location>
</feature>
<feature type="region of interest" description="Disordered" evidence="1">
    <location>
        <begin position="206"/>
        <end position="227"/>
    </location>
</feature>
<dbReference type="OrthoDB" id="3312681at2759"/>
<sequence>MKFISRVLLSWALFLFLVVQGLDDDNVIKTLASFAPLVLSVVATTYLVHDLILCQILPDPTSDTTSSSSVDWAQPSALVITRAPIATLTPLSAGVIDKPEVSIWPGLFSEYTLLAFLAVAISVALIAWRSSRHTVALDHPALFPSQLEPTICRLPSSFTAHRCGTARLAPKAQPISFTCLSYLSYSPSQSGPESTTTEALNQTLPNHGPVVTLPPPIEDDPPRSTESDQNIEQLLPLLRWNFTLSSAFEEEGDDDLDDDKEDLWFDTEDHETLQIKEVLRGVVPCPSRAEDDDDDAAQASIPAPNPGPCVQVLTPTGKLNPNIEFVQSRLTQGALAFPSCVGGKHENSAPTATPTPQVAPRVRLRVPAAKPSPNIQSLKPRPAPEGIQFPLREDKDEDDKDQAIQPRCPSFVRPPAPSRPLPPIPTGRRKPNIELMQRLKLLPACLEEEEEEEEEFSDQDRCPLSTSKPNHDESTSTGTSTTSTAVETPTSSEAHTVSGKPSAMKKNNTKKKTATVSFFHLIEVRDHPMTICDIKARCGFVSEEEEQELDQEYLLLVNLVGSDDEEVEEVRWIPLASEEVESPPSLLSWNAKPQDGAAVEKINPSARLRKVFSKFPPLRSGKRLLEKKTGRL</sequence>
<name>A0A0C3LXA7_9AGAM</name>
<reference evidence="5" key="2">
    <citation type="submission" date="2015-01" db="EMBL/GenBank/DDBJ databases">
        <title>Evolutionary Origins and Diversification of the Mycorrhizal Mutualists.</title>
        <authorList>
            <consortium name="DOE Joint Genome Institute"/>
            <consortium name="Mycorrhizal Genomics Consortium"/>
            <person name="Kohler A."/>
            <person name="Kuo A."/>
            <person name="Nagy L.G."/>
            <person name="Floudas D."/>
            <person name="Copeland A."/>
            <person name="Barry K.W."/>
            <person name="Cichocki N."/>
            <person name="Veneault-Fourrey C."/>
            <person name="LaButti K."/>
            <person name="Lindquist E.A."/>
            <person name="Lipzen A."/>
            <person name="Lundell T."/>
            <person name="Morin E."/>
            <person name="Murat C."/>
            <person name="Riley R."/>
            <person name="Ohm R."/>
            <person name="Sun H."/>
            <person name="Tunlid A."/>
            <person name="Henrissat B."/>
            <person name="Grigoriev I.V."/>
            <person name="Hibbett D.S."/>
            <person name="Martin F."/>
        </authorList>
    </citation>
    <scope>NUCLEOTIDE SEQUENCE [LARGE SCALE GENOMIC DNA]</scope>
    <source>
        <strain evidence="5">MUT 4182</strain>
    </source>
</reference>
<gene>
    <name evidence="4" type="ORF">M407DRAFT_24631</name>
</gene>
<protein>
    <submittedName>
        <fullName evidence="4">Uncharacterized protein</fullName>
    </submittedName>
</protein>
<keyword evidence="5" id="KW-1185">Reference proteome</keyword>
<organism evidence="4 5">
    <name type="scientific">Tulasnella calospora MUT 4182</name>
    <dbReference type="NCBI Taxonomy" id="1051891"/>
    <lineage>
        <taxon>Eukaryota</taxon>
        <taxon>Fungi</taxon>
        <taxon>Dikarya</taxon>
        <taxon>Basidiomycota</taxon>
        <taxon>Agaricomycotina</taxon>
        <taxon>Agaricomycetes</taxon>
        <taxon>Cantharellales</taxon>
        <taxon>Tulasnellaceae</taxon>
        <taxon>Tulasnella</taxon>
    </lineage>
</organism>
<feature type="region of interest" description="Disordered" evidence="1">
    <location>
        <begin position="447"/>
        <end position="509"/>
    </location>
</feature>
<evidence type="ECO:0000313" key="4">
    <source>
        <dbReference type="EMBL" id="KIO26072.1"/>
    </source>
</evidence>
<feature type="transmembrane region" description="Helical" evidence="2">
    <location>
        <begin position="111"/>
        <end position="128"/>
    </location>
</feature>
<reference evidence="4 5" key="1">
    <citation type="submission" date="2014-04" db="EMBL/GenBank/DDBJ databases">
        <authorList>
            <consortium name="DOE Joint Genome Institute"/>
            <person name="Kuo A."/>
            <person name="Girlanda M."/>
            <person name="Perotto S."/>
            <person name="Kohler A."/>
            <person name="Nagy L.G."/>
            <person name="Floudas D."/>
            <person name="Copeland A."/>
            <person name="Barry K.W."/>
            <person name="Cichocki N."/>
            <person name="Veneault-Fourrey C."/>
            <person name="LaButti K."/>
            <person name="Lindquist E.A."/>
            <person name="Lipzen A."/>
            <person name="Lundell T."/>
            <person name="Morin E."/>
            <person name="Murat C."/>
            <person name="Sun H."/>
            <person name="Tunlid A."/>
            <person name="Henrissat B."/>
            <person name="Grigoriev I.V."/>
            <person name="Hibbett D.S."/>
            <person name="Martin F."/>
            <person name="Nordberg H.P."/>
            <person name="Cantor M.N."/>
            <person name="Hua S.X."/>
        </authorList>
    </citation>
    <scope>NUCLEOTIDE SEQUENCE [LARGE SCALE GENOMIC DNA]</scope>
    <source>
        <strain evidence="4 5">MUT 4182</strain>
    </source>
</reference>
<evidence type="ECO:0000256" key="3">
    <source>
        <dbReference type="SAM" id="SignalP"/>
    </source>
</evidence>
<feature type="region of interest" description="Disordered" evidence="1">
    <location>
        <begin position="367"/>
        <end position="432"/>
    </location>
</feature>
<proteinExistence type="predicted"/>
<evidence type="ECO:0000256" key="2">
    <source>
        <dbReference type="SAM" id="Phobius"/>
    </source>
</evidence>
<dbReference type="Proteomes" id="UP000054248">
    <property type="component" value="Unassembled WGS sequence"/>
</dbReference>
<dbReference type="AlphaFoldDB" id="A0A0C3LXA7"/>
<dbReference type="HOGENOM" id="CLU_432925_0_0_1"/>
<accession>A0A0C3LXA7</accession>
<feature type="compositionally biased region" description="Pro residues" evidence="1">
    <location>
        <begin position="412"/>
        <end position="425"/>
    </location>
</feature>
<feature type="compositionally biased region" description="Low complexity" evidence="1">
    <location>
        <begin position="475"/>
        <end position="493"/>
    </location>
</feature>
<keyword evidence="3" id="KW-0732">Signal</keyword>
<evidence type="ECO:0000256" key="1">
    <source>
        <dbReference type="SAM" id="MobiDB-lite"/>
    </source>
</evidence>
<feature type="transmembrane region" description="Helical" evidence="2">
    <location>
        <begin position="31"/>
        <end position="48"/>
    </location>
</feature>
<feature type="chain" id="PRO_5002166751" evidence="3">
    <location>
        <begin position="22"/>
        <end position="632"/>
    </location>
</feature>
<keyword evidence="2" id="KW-0812">Transmembrane</keyword>
<keyword evidence="2" id="KW-1133">Transmembrane helix</keyword>
<keyword evidence="2" id="KW-0472">Membrane</keyword>